<gene>
    <name evidence="1" type="ORF">EVOR1521_LOCUS21748</name>
</gene>
<protein>
    <submittedName>
        <fullName evidence="1">Uncharacterized protein</fullName>
    </submittedName>
</protein>
<dbReference type="AlphaFoldDB" id="A0AA36J1C1"/>
<evidence type="ECO:0000313" key="2">
    <source>
        <dbReference type="Proteomes" id="UP001178507"/>
    </source>
</evidence>
<reference evidence="1" key="1">
    <citation type="submission" date="2023-08" db="EMBL/GenBank/DDBJ databases">
        <authorList>
            <person name="Chen Y."/>
            <person name="Shah S."/>
            <person name="Dougan E. K."/>
            <person name="Thang M."/>
            <person name="Chan C."/>
        </authorList>
    </citation>
    <scope>NUCLEOTIDE SEQUENCE</scope>
</reference>
<sequence>MASECFDALEAEWGHKLPFRYRFDIKTGTWSGEEFAGLVPRRNLQLRPTGPQSGRVCGELLPRIPPEHPQHDSFVCVGGRRLDLFLAEGLEVVYMWEHDFAQWQREVAVGAAPSLAGQLIQHCAAADKNVVAADQQAVVLQLRINFVCVLMCDLTA</sequence>
<comment type="caution">
    <text evidence="1">The sequence shown here is derived from an EMBL/GenBank/DDBJ whole genome shotgun (WGS) entry which is preliminary data.</text>
</comment>
<accession>A0AA36J1C1</accession>
<proteinExistence type="predicted"/>
<keyword evidence="2" id="KW-1185">Reference proteome</keyword>
<evidence type="ECO:0000313" key="1">
    <source>
        <dbReference type="EMBL" id="CAJ1397802.1"/>
    </source>
</evidence>
<name>A0AA36J1C1_9DINO</name>
<organism evidence="1 2">
    <name type="scientific">Effrenium voratum</name>
    <dbReference type="NCBI Taxonomy" id="2562239"/>
    <lineage>
        <taxon>Eukaryota</taxon>
        <taxon>Sar</taxon>
        <taxon>Alveolata</taxon>
        <taxon>Dinophyceae</taxon>
        <taxon>Suessiales</taxon>
        <taxon>Symbiodiniaceae</taxon>
        <taxon>Effrenium</taxon>
    </lineage>
</organism>
<dbReference type="Proteomes" id="UP001178507">
    <property type="component" value="Unassembled WGS sequence"/>
</dbReference>
<dbReference type="EMBL" id="CAUJNA010003279">
    <property type="protein sequence ID" value="CAJ1397802.1"/>
    <property type="molecule type" value="Genomic_DNA"/>
</dbReference>